<evidence type="ECO:0000313" key="2">
    <source>
        <dbReference type="EMBL" id="TMQ48654.1"/>
    </source>
</evidence>
<dbReference type="Pfam" id="PF01882">
    <property type="entry name" value="DUF58"/>
    <property type="match status" value="1"/>
</dbReference>
<name>A0A538SBA2_UNCEI</name>
<dbReference type="Proteomes" id="UP000320184">
    <property type="component" value="Unassembled WGS sequence"/>
</dbReference>
<evidence type="ECO:0000259" key="1">
    <source>
        <dbReference type="Pfam" id="PF01882"/>
    </source>
</evidence>
<dbReference type="Gene3D" id="3.40.50.410">
    <property type="entry name" value="von Willebrand factor, type A domain"/>
    <property type="match status" value="1"/>
</dbReference>
<comment type="caution">
    <text evidence="2">The sequence shown here is derived from an EMBL/GenBank/DDBJ whole genome shotgun (WGS) entry which is preliminary data.</text>
</comment>
<proteinExistence type="predicted"/>
<protein>
    <submittedName>
        <fullName evidence="2">DUF58 domain-containing protein</fullName>
    </submittedName>
</protein>
<dbReference type="SUPFAM" id="SSF53300">
    <property type="entry name" value="vWA-like"/>
    <property type="match status" value="1"/>
</dbReference>
<gene>
    <name evidence="2" type="ORF">E6K73_11740</name>
</gene>
<dbReference type="PANTHER" id="PTHR33608:SF6">
    <property type="entry name" value="BLL2464 PROTEIN"/>
    <property type="match status" value="1"/>
</dbReference>
<dbReference type="EMBL" id="VBOT01000136">
    <property type="protein sequence ID" value="TMQ48654.1"/>
    <property type="molecule type" value="Genomic_DNA"/>
</dbReference>
<accession>A0A538SBA2</accession>
<dbReference type="InterPro" id="IPR036465">
    <property type="entry name" value="vWFA_dom_sf"/>
</dbReference>
<sequence length="294" mass="33844">MQTAELLRKVRRLEIRSRHLVEDLFAGRSGSVFKGRGVEFEEVRPYVPGDEVRDIDWNVTARLGSPYVKRFVEERELTVLLVVDVSRSMRFGTAGPEKRELAAELCAVLGFAAISNNDRVGLVLAGERVEHFVPPSRGRTHLLRLLRDVLGVTARAGGTRLTEAARFILRVSRRRSLVFWISDFEDTLDSRDWRVLGRRHELTAIRLEDPRDEILPGVGWVELEDLETGERTLVDTSSAGLRRAYQREARERRQRTERLLGEARCPILQIRTDRSYLPTLIRYFSSRRQARAQP</sequence>
<dbReference type="CDD" id="cd00198">
    <property type="entry name" value="vWFA"/>
    <property type="match status" value="1"/>
</dbReference>
<dbReference type="PANTHER" id="PTHR33608">
    <property type="entry name" value="BLL2464 PROTEIN"/>
    <property type="match status" value="1"/>
</dbReference>
<organism evidence="2 3">
    <name type="scientific">Eiseniibacteriota bacterium</name>
    <dbReference type="NCBI Taxonomy" id="2212470"/>
    <lineage>
        <taxon>Bacteria</taxon>
        <taxon>Candidatus Eiseniibacteriota</taxon>
    </lineage>
</organism>
<reference evidence="2 3" key="1">
    <citation type="journal article" date="2019" name="Nat. Microbiol.">
        <title>Mediterranean grassland soil C-N compound turnover is dependent on rainfall and depth, and is mediated by genomically divergent microorganisms.</title>
        <authorList>
            <person name="Diamond S."/>
            <person name="Andeer P.F."/>
            <person name="Li Z."/>
            <person name="Crits-Christoph A."/>
            <person name="Burstein D."/>
            <person name="Anantharaman K."/>
            <person name="Lane K.R."/>
            <person name="Thomas B.C."/>
            <person name="Pan C."/>
            <person name="Northen T.R."/>
            <person name="Banfield J.F."/>
        </authorList>
    </citation>
    <scope>NUCLEOTIDE SEQUENCE [LARGE SCALE GENOMIC DNA]</scope>
    <source>
        <strain evidence="2">WS_3</strain>
    </source>
</reference>
<dbReference type="AlphaFoldDB" id="A0A538SBA2"/>
<evidence type="ECO:0000313" key="3">
    <source>
        <dbReference type="Proteomes" id="UP000320184"/>
    </source>
</evidence>
<dbReference type="InterPro" id="IPR002881">
    <property type="entry name" value="DUF58"/>
</dbReference>
<feature type="domain" description="DUF58" evidence="1">
    <location>
        <begin position="42"/>
        <end position="254"/>
    </location>
</feature>